<proteinExistence type="predicted"/>
<dbReference type="AlphaFoldDB" id="A0A0F9A0S2"/>
<organism evidence="1">
    <name type="scientific">marine sediment metagenome</name>
    <dbReference type="NCBI Taxonomy" id="412755"/>
    <lineage>
        <taxon>unclassified sequences</taxon>
        <taxon>metagenomes</taxon>
        <taxon>ecological metagenomes</taxon>
    </lineage>
</organism>
<sequence>VTRAQPKLPSPRKAFDDRRPKWMASHRMVPGARFRECQWIAGEKGVDFKLYAQAPRCPAETRPGSSYCPAHHLRCHVKTQSQEAA</sequence>
<feature type="non-terminal residue" evidence="1">
    <location>
        <position position="1"/>
    </location>
</feature>
<accession>A0A0F9A0S2</accession>
<name>A0A0F9A0S2_9ZZZZ</name>
<reference evidence="1" key="1">
    <citation type="journal article" date="2015" name="Nature">
        <title>Complex archaea that bridge the gap between prokaryotes and eukaryotes.</title>
        <authorList>
            <person name="Spang A."/>
            <person name="Saw J.H."/>
            <person name="Jorgensen S.L."/>
            <person name="Zaremba-Niedzwiedzka K."/>
            <person name="Martijn J."/>
            <person name="Lind A.E."/>
            <person name="van Eijk R."/>
            <person name="Schleper C."/>
            <person name="Guy L."/>
            <person name="Ettema T.J."/>
        </authorList>
    </citation>
    <scope>NUCLEOTIDE SEQUENCE</scope>
</reference>
<comment type="caution">
    <text evidence="1">The sequence shown here is derived from an EMBL/GenBank/DDBJ whole genome shotgun (WGS) entry which is preliminary data.</text>
</comment>
<dbReference type="EMBL" id="LAZR01048554">
    <property type="protein sequence ID" value="KKK91660.1"/>
    <property type="molecule type" value="Genomic_DNA"/>
</dbReference>
<gene>
    <name evidence="1" type="ORF">LCGC14_2710720</name>
</gene>
<evidence type="ECO:0000313" key="1">
    <source>
        <dbReference type="EMBL" id="KKK91660.1"/>
    </source>
</evidence>
<protein>
    <submittedName>
        <fullName evidence="1">Uncharacterized protein</fullName>
    </submittedName>
</protein>